<dbReference type="PROSITE" id="PS50893">
    <property type="entry name" value="ABC_TRANSPORTER_2"/>
    <property type="match status" value="1"/>
</dbReference>
<keyword evidence="5 11" id="KW-0812">Transmembrane</keyword>
<keyword evidence="6" id="KW-0547">Nucleotide-binding</keyword>
<evidence type="ECO:0000256" key="2">
    <source>
        <dbReference type="ARBA" id="ARBA00022448"/>
    </source>
</evidence>
<keyword evidence="2" id="KW-0813">Transport</keyword>
<evidence type="ECO:0000256" key="11">
    <source>
        <dbReference type="SAM" id="Phobius"/>
    </source>
</evidence>
<dbReference type="PANTHER" id="PTHR43394:SF1">
    <property type="entry name" value="ATP-BINDING CASSETTE SUB-FAMILY B MEMBER 10, MITOCHONDRIAL"/>
    <property type="match status" value="1"/>
</dbReference>
<evidence type="ECO:0000256" key="7">
    <source>
        <dbReference type="ARBA" id="ARBA00022840"/>
    </source>
</evidence>
<dbReference type="InterPro" id="IPR027417">
    <property type="entry name" value="P-loop_NTPase"/>
</dbReference>
<dbReference type="GO" id="GO:0005886">
    <property type="term" value="C:plasma membrane"/>
    <property type="evidence" value="ECO:0007669"/>
    <property type="project" value="UniProtKB-SubCell"/>
</dbReference>
<sequence>MLPTVVACLATSWRAGRATTAAVGALALTVGLLPSAAVWLGTLMIDELTTGRNAARVVALALAAAAAAALTAGLGQLGAYLAARLHRAITLTVQSDLYAKVSGFGGLRPFEDPRFRDRLRLAQNGAREAPLSVTALLSDGLRGAATVGGFAIAIGLLWPPMLLLLTVAAVPAYLSHRSLGRSAARTDRATAAQLYYRTLLTDPGANREIRLFGLGDLFRGRLHRSLEETTAAELGVHRRRAVVRALLGVAGVAVSALGTVVMALAVVDGRQTLGGLTMVAAATVGVQATLTALLGRLGDTTRSLAAVRHLTDVLAAPDDLPDGHLDVPPLAGTVEFEDVWFRYDDDGPWILRGVTFTLHAGWSTGLVGLNGAGKSTLVKLLCRFYDPQRGRIRWDGTDLRALRVDDLRRRIAATFQDFCRYELTAAENIGLGDVDRLTDRRAIARAAVMAGVGQAVAALPQGYDTTLVDGVLLSGGQWQRLAVARSLMRTDPDLVILDEPNAGLDAEAEHAVHTALRQSRRGRTTLLISHRLGAIRDADLIVVLAQGRVAEQGTHDGLMAAGGGYARLFRLQSASYGVPVAT</sequence>
<keyword evidence="7" id="KW-0067">ATP-binding</keyword>
<feature type="transmembrane region" description="Helical" evidence="11">
    <location>
        <begin position="150"/>
        <end position="174"/>
    </location>
</feature>
<accession>A0A8J4E059</accession>
<evidence type="ECO:0000256" key="9">
    <source>
        <dbReference type="ARBA" id="ARBA00023136"/>
    </source>
</evidence>
<comment type="similarity">
    <text evidence="10">Belongs to the ABC transporter superfamily. Siderophore-Fe(3+) uptake transporter (SIUT) (TC 3.A.1.21) family.</text>
</comment>
<dbReference type="Gene3D" id="3.40.50.300">
    <property type="entry name" value="P-loop containing nucleotide triphosphate hydrolases"/>
    <property type="match status" value="1"/>
</dbReference>
<reference evidence="14" key="1">
    <citation type="submission" date="2021-01" db="EMBL/GenBank/DDBJ databases">
        <title>Whole genome shotgun sequence of Virgisporangium aurantiacum NBRC 16421.</title>
        <authorList>
            <person name="Komaki H."/>
            <person name="Tamura T."/>
        </authorList>
    </citation>
    <scope>NUCLEOTIDE SEQUENCE</scope>
    <source>
        <strain evidence="14">NBRC 16421</strain>
    </source>
</reference>
<evidence type="ECO:0000256" key="1">
    <source>
        <dbReference type="ARBA" id="ARBA00004429"/>
    </source>
</evidence>
<evidence type="ECO:0000259" key="12">
    <source>
        <dbReference type="PROSITE" id="PS50893"/>
    </source>
</evidence>
<dbReference type="InterPro" id="IPR017871">
    <property type="entry name" value="ABC_transporter-like_CS"/>
</dbReference>
<dbReference type="InterPro" id="IPR003593">
    <property type="entry name" value="AAA+_ATPase"/>
</dbReference>
<evidence type="ECO:0000256" key="3">
    <source>
        <dbReference type="ARBA" id="ARBA00022475"/>
    </source>
</evidence>
<dbReference type="InterPro" id="IPR036640">
    <property type="entry name" value="ABC1_TM_sf"/>
</dbReference>
<dbReference type="Proteomes" id="UP000612585">
    <property type="component" value="Unassembled WGS sequence"/>
</dbReference>
<dbReference type="PROSITE" id="PS50929">
    <property type="entry name" value="ABC_TM1F"/>
    <property type="match status" value="1"/>
</dbReference>
<dbReference type="InterPro" id="IPR039421">
    <property type="entry name" value="Type_1_exporter"/>
</dbReference>
<comment type="caution">
    <text evidence="14">The sequence shown here is derived from an EMBL/GenBank/DDBJ whole genome shotgun (WGS) entry which is preliminary data.</text>
</comment>
<dbReference type="GO" id="GO:0016887">
    <property type="term" value="F:ATP hydrolysis activity"/>
    <property type="evidence" value="ECO:0007669"/>
    <property type="project" value="InterPro"/>
</dbReference>
<dbReference type="SMART" id="SM00382">
    <property type="entry name" value="AAA"/>
    <property type="match status" value="1"/>
</dbReference>
<evidence type="ECO:0000256" key="10">
    <source>
        <dbReference type="ARBA" id="ARBA00023455"/>
    </source>
</evidence>
<protein>
    <submittedName>
        <fullName evidence="14">ABC transporter</fullName>
    </submittedName>
</protein>
<dbReference type="FunFam" id="3.40.50.300:FF:000221">
    <property type="entry name" value="Multidrug ABC transporter ATP-binding protein"/>
    <property type="match status" value="1"/>
</dbReference>
<dbReference type="PROSITE" id="PS00211">
    <property type="entry name" value="ABC_TRANSPORTER_1"/>
    <property type="match status" value="1"/>
</dbReference>
<dbReference type="InterPro" id="IPR003439">
    <property type="entry name" value="ABC_transporter-like_ATP-bd"/>
</dbReference>
<dbReference type="InterPro" id="IPR011527">
    <property type="entry name" value="ABC1_TM_dom"/>
</dbReference>
<evidence type="ECO:0000256" key="5">
    <source>
        <dbReference type="ARBA" id="ARBA00022692"/>
    </source>
</evidence>
<keyword evidence="9 11" id="KW-0472">Membrane</keyword>
<dbReference type="Pfam" id="PF00005">
    <property type="entry name" value="ABC_tran"/>
    <property type="match status" value="1"/>
</dbReference>
<dbReference type="AlphaFoldDB" id="A0A8J4E059"/>
<evidence type="ECO:0000256" key="4">
    <source>
        <dbReference type="ARBA" id="ARBA00022519"/>
    </source>
</evidence>
<evidence type="ECO:0000256" key="6">
    <source>
        <dbReference type="ARBA" id="ARBA00022741"/>
    </source>
</evidence>
<feature type="transmembrane region" description="Helical" evidence="11">
    <location>
        <begin position="245"/>
        <end position="267"/>
    </location>
</feature>
<feature type="transmembrane region" description="Helical" evidence="11">
    <location>
        <begin position="273"/>
        <end position="294"/>
    </location>
</feature>
<evidence type="ECO:0000313" key="14">
    <source>
        <dbReference type="EMBL" id="GIJ56338.1"/>
    </source>
</evidence>
<keyword evidence="4" id="KW-0997">Cell inner membrane</keyword>
<comment type="subcellular location">
    <subcellularLocation>
        <location evidence="1">Cell inner membrane</location>
        <topology evidence="1">Multi-pass membrane protein</topology>
    </subcellularLocation>
</comment>
<evidence type="ECO:0000259" key="13">
    <source>
        <dbReference type="PROSITE" id="PS50929"/>
    </source>
</evidence>
<gene>
    <name evidence="14" type="ORF">Vau01_038540</name>
</gene>
<feature type="domain" description="ABC transmembrane type-1" evidence="13">
    <location>
        <begin position="21"/>
        <end position="302"/>
    </location>
</feature>
<feature type="domain" description="ABC transporter" evidence="12">
    <location>
        <begin position="334"/>
        <end position="571"/>
    </location>
</feature>
<keyword evidence="8 11" id="KW-1133">Transmembrane helix</keyword>
<dbReference type="SUPFAM" id="SSF90123">
    <property type="entry name" value="ABC transporter transmembrane region"/>
    <property type="match status" value="1"/>
</dbReference>
<dbReference type="SUPFAM" id="SSF52540">
    <property type="entry name" value="P-loop containing nucleoside triphosphate hydrolases"/>
    <property type="match status" value="1"/>
</dbReference>
<name>A0A8J4E059_9ACTN</name>
<organism evidence="14 15">
    <name type="scientific">Virgisporangium aurantiacum</name>
    <dbReference type="NCBI Taxonomy" id="175570"/>
    <lineage>
        <taxon>Bacteria</taxon>
        <taxon>Bacillati</taxon>
        <taxon>Actinomycetota</taxon>
        <taxon>Actinomycetes</taxon>
        <taxon>Micromonosporales</taxon>
        <taxon>Micromonosporaceae</taxon>
        <taxon>Virgisporangium</taxon>
    </lineage>
</organism>
<dbReference type="RefSeq" id="WP_203994500.1">
    <property type="nucleotide sequence ID" value="NZ_BOPG01000024.1"/>
</dbReference>
<dbReference type="GO" id="GO:0015421">
    <property type="term" value="F:ABC-type oligopeptide transporter activity"/>
    <property type="evidence" value="ECO:0007669"/>
    <property type="project" value="TreeGrafter"/>
</dbReference>
<keyword evidence="15" id="KW-1185">Reference proteome</keyword>
<evidence type="ECO:0000256" key="8">
    <source>
        <dbReference type="ARBA" id="ARBA00022989"/>
    </source>
</evidence>
<feature type="transmembrane region" description="Helical" evidence="11">
    <location>
        <begin position="24"/>
        <end position="45"/>
    </location>
</feature>
<dbReference type="EMBL" id="BOPG01000024">
    <property type="protein sequence ID" value="GIJ56338.1"/>
    <property type="molecule type" value="Genomic_DNA"/>
</dbReference>
<dbReference type="PANTHER" id="PTHR43394">
    <property type="entry name" value="ATP-DEPENDENT PERMEASE MDL1, MITOCHONDRIAL"/>
    <property type="match status" value="1"/>
</dbReference>
<dbReference type="GO" id="GO:0005524">
    <property type="term" value="F:ATP binding"/>
    <property type="evidence" value="ECO:0007669"/>
    <property type="project" value="UniProtKB-KW"/>
</dbReference>
<proteinExistence type="inferred from homology"/>
<dbReference type="Gene3D" id="1.20.1560.10">
    <property type="entry name" value="ABC transporter type 1, transmembrane domain"/>
    <property type="match status" value="1"/>
</dbReference>
<keyword evidence="3" id="KW-1003">Cell membrane</keyword>
<evidence type="ECO:0000313" key="15">
    <source>
        <dbReference type="Proteomes" id="UP000612585"/>
    </source>
</evidence>
<feature type="transmembrane region" description="Helical" evidence="11">
    <location>
        <begin position="57"/>
        <end position="83"/>
    </location>
</feature>